<proteinExistence type="predicted"/>
<dbReference type="SUPFAM" id="SSF46785">
    <property type="entry name" value="Winged helix' DNA-binding domain"/>
    <property type="match status" value="1"/>
</dbReference>
<evidence type="ECO:0000256" key="2">
    <source>
        <dbReference type="ARBA" id="ARBA00023125"/>
    </source>
</evidence>
<evidence type="ECO:0000259" key="4">
    <source>
        <dbReference type="PROSITE" id="PS50987"/>
    </source>
</evidence>
<keyword evidence="3" id="KW-0804">Transcription</keyword>
<evidence type="ECO:0000256" key="1">
    <source>
        <dbReference type="ARBA" id="ARBA00023015"/>
    </source>
</evidence>
<dbReference type="PANTHER" id="PTHR33154">
    <property type="entry name" value="TRANSCRIPTIONAL REGULATOR, ARSR FAMILY"/>
    <property type="match status" value="1"/>
</dbReference>
<organism evidence="5 6">
    <name type="scientific">Sporotomaculum syntrophicum</name>
    <dbReference type="NCBI Taxonomy" id="182264"/>
    <lineage>
        <taxon>Bacteria</taxon>
        <taxon>Bacillati</taxon>
        <taxon>Bacillota</taxon>
        <taxon>Clostridia</taxon>
        <taxon>Eubacteriales</taxon>
        <taxon>Desulfallaceae</taxon>
        <taxon>Sporotomaculum</taxon>
    </lineage>
</organism>
<keyword evidence="1" id="KW-0805">Transcription regulation</keyword>
<reference evidence="5" key="1">
    <citation type="submission" date="2016-02" db="EMBL/GenBank/DDBJ databases">
        <title>Draft Genome Sequence of Sporotomaculum syntrophicum Strain FB, a Syntrophic Benzoate Degrader.</title>
        <authorList>
            <person name="Nobu M.K."/>
            <person name="Narihiro T."/>
            <person name="Qiu Y.-L."/>
            <person name="Ohashi A."/>
            <person name="Liu W.-T."/>
            <person name="Yuji S."/>
        </authorList>
    </citation>
    <scope>NUCLEOTIDE SEQUENCE</scope>
    <source>
        <strain evidence="5">FB</strain>
    </source>
</reference>
<dbReference type="GO" id="GO:0003700">
    <property type="term" value="F:DNA-binding transcription factor activity"/>
    <property type="evidence" value="ECO:0007669"/>
    <property type="project" value="InterPro"/>
</dbReference>
<accession>A0A9D2WNC3</accession>
<comment type="caution">
    <text evidence="5">The sequence shown here is derived from an EMBL/GenBank/DDBJ whole genome shotgun (WGS) entry which is preliminary data.</text>
</comment>
<dbReference type="Pfam" id="PF01022">
    <property type="entry name" value="HTH_5"/>
    <property type="match status" value="1"/>
</dbReference>
<evidence type="ECO:0000256" key="3">
    <source>
        <dbReference type="ARBA" id="ARBA00023163"/>
    </source>
</evidence>
<dbReference type="InterPro" id="IPR001845">
    <property type="entry name" value="HTH_ArsR_DNA-bd_dom"/>
</dbReference>
<dbReference type="InterPro" id="IPR036390">
    <property type="entry name" value="WH_DNA-bd_sf"/>
</dbReference>
<dbReference type="Gene3D" id="1.10.10.10">
    <property type="entry name" value="Winged helix-like DNA-binding domain superfamily/Winged helix DNA-binding domain"/>
    <property type="match status" value="1"/>
</dbReference>
<dbReference type="GO" id="GO:0003677">
    <property type="term" value="F:DNA binding"/>
    <property type="evidence" value="ECO:0007669"/>
    <property type="project" value="UniProtKB-KW"/>
</dbReference>
<evidence type="ECO:0000313" key="5">
    <source>
        <dbReference type="EMBL" id="KAF1083931.1"/>
    </source>
</evidence>
<evidence type="ECO:0000313" key="6">
    <source>
        <dbReference type="Proteomes" id="UP000798488"/>
    </source>
</evidence>
<dbReference type="Proteomes" id="UP000798488">
    <property type="component" value="Unassembled WGS sequence"/>
</dbReference>
<dbReference type="PROSITE" id="PS50987">
    <property type="entry name" value="HTH_ARSR_2"/>
    <property type="match status" value="1"/>
</dbReference>
<protein>
    <submittedName>
        <fullName evidence="5">Cadmium resistance transcriptional regulatory protein CadC</fullName>
    </submittedName>
</protein>
<name>A0A9D2WNC3_9FIRM</name>
<dbReference type="NCBIfam" id="NF033788">
    <property type="entry name" value="HTH_metalloreg"/>
    <property type="match status" value="1"/>
</dbReference>
<feature type="domain" description="HTH arsR-type" evidence="4">
    <location>
        <begin position="49"/>
        <end position="143"/>
    </location>
</feature>
<dbReference type="EMBL" id="LSRS01000008">
    <property type="protein sequence ID" value="KAF1083931.1"/>
    <property type="molecule type" value="Genomic_DNA"/>
</dbReference>
<dbReference type="SMART" id="SM00418">
    <property type="entry name" value="HTH_ARSR"/>
    <property type="match status" value="1"/>
</dbReference>
<dbReference type="PRINTS" id="PR00778">
    <property type="entry name" value="HTHARSR"/>
</dbReference>
<dbReference type="InterPro" id="IPR051081">
    <property type="entry name" value="HTH_MetalResp_TranReg"/>
</dbReference>
<dbReference type="PROSITE" id="PS00846">
    <property type="entry name" value="HTH_ARSR_1"/>
    <property type="match status" value="1"/>
</dbReference>
<dbReference type="PANTHER" id="PTHR33154:SF18">
    <property type="entry name" value="ARSENICAL RESISTANCE OPERON REPRESSOR"/>
    <property type="match status" value="1"/>
</dbReference>
<dbReference type="InterPro" id="IPR018334">
    <property type="entry name" value="ArsR_HTH"/>
</dbReference>
<dbReference type="InterPro" id="IPR036388">
    <property type="entry name" value="WH-like_DNA-bd_sf"/>
</dbReference>
<keyword evidence="2" id="KW-0238">DNA-binding</keyword>
<dbReference type="AlphaFoldDB" id="A0A9D2WNC3"/>
<keyword evidence="6" id="KW-1185">Reference proteome</keyword>
<sequence>MVSCLLTLKHLFKYTNKDGDGMSYLAEDTKKATCEVFCFDEEKVNRIKQEVVATEGLGQIFKALGDDNRLKIIYALSREELCVCDVSQIIEGTVATASHHLRLLKNMGLAKSRKQGKMVFYSLRDDCVQSIIETALRHYQGEHEQPNEGLNRG</sequence>
<dbReference type="CDD" id="cd00090">
    <property type="entry name" value="HTH_ARSR"/>
    <property type="match status" value="1"/>
</dbReference>
<dbReference type="InterPro" id="IPR011991">
    <property type="entry name" value="ArsR-like_HTH"/>
</dbReference>
<gene>
    <name evidence="5" type="primary">cadC</name>
    <name evidence="5" type="ORF">SPSYN_02843</name>
</gene>